<feature type="transmembrane region" description="Helical" evidence="5">
    <location>
        <begin position="12"/>
        <end position="34"/>
    </location>
</feature>
<evidence type="ECO:0000259" key="6">
    <source>
        <dbReference type="Pfam" id="PF00916"/>
    </source>
</evidence>
<name>A0A382FG66_9ZZZZ</name>
<feature type="transmembrane region" description="Helical" evidence="5">
    <location>
        <begin position="69"/>
        <end position="86"/>
    </location>
</feature>
<feature type="transmembrane region" description="Helical" evidence="5">
    <location>
        <begin position="161"/>
        <end position="179"/>
    </location>
</feature>
<dbReference type="GO" id="GO:0055085">
    <property type="term" value="P:transmembrane transport"/>
    <property type="evidence" value="ECO:0007669"/>
    <property type="project" value="InterPro"/>
</dbReference>
<evidence type="ECO:0000256" key="1">
    <source>
        <dbReference type="ARBA" id="ARBA00004141"/>
    </source>
</evidence>
<keyword evidence="4 5" id="KW-0472">Membrane</keyword>
<feature type="transmembrane region" description="Helical" evidence="5">
    <location>
        <begin position="286"/>
        <end position="309"/>
    </location>
</feature>
<feature type="non-terminal residue" evidence="7">
    <location>
        <position position="368"/>
    </location>
</feature>
<organism evidence="7">
    <name type="scientific">marine metagenome</name>
    <dbReference type="NCBI Taxonomy" id="408172"/>
    <lineage>
        <taxon>unclassified sequences</taxon>
        <taxon>metagenomes</taxon>
        <taxon>ecological metagenomes</taxon>
    </lineage>
</organism>
<evidence type="ECO:0000256" key="3">
    <source>
        <dbReference type="ARBA" id="ARBA00022989"/>
    </source>
</evidence>
<dbReference type="Pfam" id="PF00916">
    <property type="entry name" value="Sulfate_transp"/>
    <property type="match status" value="1"/>
</dbReference>
<evidence type="ECO:0000313" key="7">
    <source>
        <dbReference type="EMBL" id="SVB62088.1"/>
    </source>
</evidence>
<feature type="transmembrane region" description="Helical" evidence="5">
    <location>
        <begin position="321"/>
        <end position="339"/>
    </location>
</feature>
<evidence type="ECO:0000256" key="4">
    <source>
        <dbReference type="ARBA" id="ARBA00023136"/>
    </source>
</evidence>
<dbReference type="PANTHER" id="PTHR11814">
    <property type="entry name" value="SULFATE TRANSPORTER"/>
    <property type="match status" value="1"/>
</dbReference>
<evidence type="ECO:0000256" key="5">
    <source>
        <dbReference type="SAM" id="Phobius"/>
    </source>
</evidence>
<keyword evidence="3 5" id="KW-1133">Transmembrane helix</keyword>
<feature type="transmembrane region" description="Helical" evidence="5">
    <location>
        <begin position="98"/>
        <end position="116"/>
    </location>
</feature>
<evidence type="ECO:0000256" key="2">
    <source>
        <dbReference type="ARBA" id="ARBA00022692"/>
    </source>
</evidence>
<feature type="transmembrane region" description="Helical" evidence="5">
    <location>
        <begin position="121"/>
        <end position="141"/>
    </location>
</feature>
<accession>A0A382FG66</accession>
<reference evidence="7" key="1">
    <citation type="submission" date="2018-05" db="EMBL/GenBank/DDBJ databases">
        <authorList>
            <person name="Lanie J.A."/>
            <person name="Ng W.-L."/>
            <person name="Kazmierczak K.M."/>
            <person name="Andrzejewski T.M."/>
            <person name="Davidsen T.M."/>
            <person name="Wayne K.J."/>
            <person name="Tettelin H."/>
            <person name="Glass J.I."/>
            <person name="Rusch D."/>
            <person name="Podicherti R."/>
            <person name="Tsui H.-C.T."/>
            <person name="Winkler M.E."/>
        </authorList>
    </citation>
    <scope>NUCLEOTIDE SEQUENCE</scope>
</reference>
<feature type="transmembrane region" description="Helical" evidence="5">
    <location>
        <begin position="242"/>
        <end position="265"/>
    </location>
</feature>
<dbReference type="AlphaFoldDB" id="A0A382FG66"/>
<dbReference type="InterPro" id="IPR011547">
    <property type="entry name" value="SLC26A/SulP_dom"/>
</dbReference>
<sequence length="368" mass="38795">MNQSWPSPSTIWRNIVVGLAVSFVALSLGAAFGILSGRGATVGMISAGLVSVVTSLFGGTRVQCSGPTAPMSVITAIVVAAAFDTIPTQLPGTDPDQFVNMVLLLTAGILILMGVLRLGRFISLVPNVVISGFMNGIALLVWASQWRKLFGSTDDAFEGPVWINTSVAIATLVLIYLFPRFVARLPECVHPLIPPATLVALVSMTVLAQWLQLPIETTDVSGELTSWAALGDVIARQIPTDWSLSLLVLALPFGFQLAALCYLDTLLTSLVVDRMTGEATRQNQELIAQGAANGIVAFIGGIPGAQATIRSVLVIKEGGTLRLAGVCIGLFVLAEMVLLQDLIAMIPQAVFAGILFKVGCDVFDLPPL</sequence>
<feature type="transmembrane region" description="Helical" evidence="5">
    <location>
        <begin position="40"/>
        <end position="57"/>
    </location>
</feature>
<feature type="domain" description="SLC26A/SulP transporter" evidence="6">
    <location>
        <begin position="12"/>
        <end position="361"/>
    </location>
</feature>
<dbReference type="InterPro" id="IPR001902">
    <property type="entry name" value="SLC26A/SulP_fam"/>
</dbReference>
<dbReference type="GO" id="GO:0016020">
    <property type="term" value="C:membrane"/>
    <property type="evidence" value="ECO:0007669"/>
    <property type="project" value="UniProtKB-SubCell"/>
</dbReference>
<protein>
    <recommendedName>
        <fullName evidence="6">SLC26A/SulP transporter domain-containing protein</fullName>
    </recommendedName>
</protein>
<dbReference type="EMBL" id="UINC01049838">
    <property type="protein sequence ID" value="SVB62088.1"/>
    <property type="molecule type" value="Genomic_DNA"/>
</dbReference>
<gene>
    <name evidence="7" type="ORF">METZ01_LOCUS214942</name>
</gene>
<comment type="subcellular location">
    <subcellularLocation>
        <location evidence="1">Membrane</location>
        <topology evidence="1">Multi-pass membrane protein</topology>
    </subcellularLocation>
</comment>
<proteinExistence type="predicted"/>
<keyword evidence="2 5" id="KW-0812">Transmembrane</keyword>